<dbReference type="Pfam" id="PF00528">
    <property type="entry name" value="BPD_transp_1"/>
    <property type="match status" value="1"/>
</dbReference>
<sequence>MLLPVVAFYAVFHYAPLYGLQIAFKQFSPGKGIWNSEWIGFQHFHDFFTGFFFERVLRNTVLLGLYDLVLVFPASIVLALTLNEVRNRYFKRTVQSITYIPHFISVVVVVGMMVDFLSVDGLINQLIQFFGGSGIPFMRMPEWFRTIFTASAIWQGVGWGSIIYLAAITNIDPSLYEAAKVDGAGRWKQMISITLPGIMPTVIILFILRIGSFMVLQDEKILLMYNPSTYETADVIGTYVYRKGILEASYSYAAAVGMFNSLINMGLLLGANFISKRYSDTKLW</sequence>
<feature type="transmembrane region" description="Helical" evidence="6">
    <location>
        <begin position="61"/>
        <end position="82"/>
    </location>
</feature>
<dbReference type="Gene3D" id="1.10.3720.10">
    <property type="entry name" value="MetI-like"/>
    <property type="match status" value="1"/>
</dbReference>
<reference evidence="8 9" key="1">
    <citation type="submission" date="2019-11" db="EMBL/GenBank/DDBJ databases">
        <title>Draft genome sequences of five Paenibacillus species of dairy origin.</title>
        <authorList>
            <person name="Olajide A.M."/>
            <person name="Chen S."/>
            <person name="Lapointe G."/>
        </authorList>
    </citation>
    <scope>NUCLEOTIDE SEQUENCE [LARGE SCALE GENOMIC DNA]</scope>
    <source>
        <strain evidence="8 9">3CS1</strain>
    </source>
</reference>
<dbReference type="PANTHER" id="PTHR43496">
    <property type="entry name" value="PROTEIN LPLB"/>
    <property type="match status" value="1"/>
</dbReference>
<evidence type="ECO:0000259" key="7">
    <source>
        <dbReference type="PROSITE" id="PS50928"/>
    </source>
</evidence>
<keyword evidence="3 6" id="KW-0812">Transmembrane</keyword>
<evidence type="ECO:0000256" key="3">
    <source>
        <dbReference type="ARBA" id="ARBA00022692"/>
    </source>
</evidence>
<comment type="similarity">
    <text evidence="6">Belongs to the binding-protein-dependent transport system permease family.</text>
</comment>
<evidence type="ECO:0000313" key="8">
    <source>
        <dbReference type="EMBL" id="MUG65658.1"/>
    </source>
</evidence>
<accession>A0ABW9SXC2</accession>
<evidence type="ECO:0000256" key="4">
    <source>
        <dbReference type="ARBA" id="ARBA00022989"/>
    </source>
</evidence>
<evidence type="ECO:0000256" key="1">
    <source>
        <dbReference type="ARBA" id="ARBA00004141"/>
    </source>
</evidence>
<keyword evidence="9" id="KW-1185">Reference proteome</keyword>
<protein>
    <submittedName>
        <fullName evidence="8">ABC transporter permease subunit</fullName>
    </submittedName>
</protein>
<dbReference type="SUPFAM" id="SSF161098">
    <property type="entry name" value="MetI-like"/>
    <property type="match status" value="1"/>
</dbReference>
<dbReference type="InterPro" id="IPR035906">
    <property type="entry name" value="MetI-like_sf"/>
</dbReference>
<organism evidence="8 9">
    <name type="scientific">Paenibacillus campinasensis</name>
    <dbReference type="NCBI Taxonomy" id="66347"/>
    <lineage>
        <taxon>Bacteria</taxon>
        <taxon>Bacillati</taxon>
        <taxon>Bacillota</taxon>
        <taxon>Bacilli</taxon>
        <taxon>Bacillales</taxon>
        <taxon>Paenibacillaceae</taxon>
        <taxon>Paenibacillus</taxon>
    </lineage>
</organism>
<dbReference type="Proteomes" id="UP000435177">
    <property type="component" value="Unassembled WGS sequence"/>
</dbReference>
<feature type="transmembrane region" description="Helical" evidence="6">
    <location>
        <begin position="190"/>
        <end position="216"/>
    </location>
</feature>
<dbReference type="CDD" id="cd06261">
    <property type="entry name" value="TM_PBP2"/>
    <property type="match status" value="1"/>
</dbReference>
<feature type="transmembrane region" description="Helical" evidence="6">
    <location>
        <begin position="250"/>
        <end position="274"/>
    </location>
</feature>
<dbReference type="PANTHER" id="PTHR43496:SF1">
    <property type="entry name" value="POLYGALACTURONAN_RHAMNOGALACTURONAN TRANSPORT SYSTEM PERMEASE PROTEIN YTEP"/>
    <property type="match status" value="1"/>
</dbReference>
<proteinExistence type="inferred from homology"/>
<feature type="transmembrane region" description="Helical" evidence="6">
    <location>
        <begin position="103"/>
        <end position="123"/>
    </location>
</feature>
<evidence type="ECO:0000256" key="5">
    <source>
        <dbReference type="ARBA" id="ARBA00023136"/>
    </source>
</evidence>
<evidence type="ECO:0000256" key="6">
    <source>
        <dbReference type="RuleBase" id="RU363032"/>
    </source>
</evidence>
<gene>
    <name evidence="8" type="ORF">GNP94_06500</name>
</gene>
<comment type="subcellular location">
    <subcellularLocation>
        <location evidence="6">Cell membrane</location>
        <topology evidence="6">Multi-pass membrane protein</topology>
    </subcellularLocation>
    <subcellularLocation>
        <location evidence="1">Membrane</location>
        <topology evidence="1">Multi-pass membrane protein</topology>
    </subcellularLocation>
</comment>
<keyword evidence="4 6" id="KW-1133">Transmembrane helix</keyword>
<name>A0ABW9SXC2_9BACL</name>
<feature type="domain" description="ABC transmembrane type-1" evidence="7">
    <location>
        <begin position="57"/>
        <end position="271"/>
    </location>
</feature>
<keyword evidence="5 6" id="KW-0472">Membrane</keyword>
<dbReference type="PROSITE" id="PS50928">
    <property type="entry name" value="ABC_TM1"/>
    <property type="match status" value="1"/>
</dbReference>
<comment type="caution">
    <text evidence="8">The sequence shown here is derived from an EMBL/GenBank/DDBJ whole genome shotgun (WGS) entry which is preliminary data.</text>
</comment>
<dbReference type="EMBL" id="WOAA01000003">
    <property type="protein sequence ID" value="MUG65658.1"/>
    <property type="molecule type" value="Genomic_DNA"/>
</dbReference>
<dbReference type="InterPro" id="IPR000515">
    <property type="entry name" value="MetI-like"/>
</dbReference>
<feature type="transmembrane region" description="Helical" evidence="6">
    <location>
        <begin position="143"/>
        <end position="169"/>
    </location>
</feature>
<evidence type="ECO:0000256" key="2">
    <source>
        <dbReference type="ARBA" id="ARBA00022448"/>
    </source>
</evidence>
<keyword evidence="2 6" id="KW-0813">Transport</keyword>
<evidence type="ECO:0000313" key="9">
    <source>
        <dbReference type="Proteomes" id="UP000435177"/>
    </source>
</evidence>